<dbReference type="PANTHER" id="PTHR21666:SF294">
    <property type="entry name" value="PEPTIDASE M23"/>
    <property type="match status" value="1"/>
</dbReference>
<dbReference type="Proteomes" id="UP001359886">
    <property type="component" value="Unassembled WGS sequence"/>
</dbReference>
<dbReference type="PANTHER" id="PTHR21666">
    <property type="entry name" value="PEPTIDASE-RELATED"/>
    <property type="match status" value="1"/>
</dbReference>
<dbReference type="RefSeq" id="WP_354696511.1">
    <property type="nucleotide sequence ID" value="NZ_JAZHOG010000012.1"/>
</dbReference>
<protein>
    <submittedName>
        <fullName evidence="3">Peptidoglycan DD-metalloendopeptidase family protein</fullName>
    </submittedName>
</protein>
<dbReference type="Gene3D" id="2.70.70.10">
    <property type="entry name" value="Glucose Permease (Domain IIA)"/>
    <property type="match status" value="1"/>
</dbReference>
<dbReference type="Pfam" id="PF01551">
    <property type="entry name" value="Peptidase_M23"/>
    <property type="match status" value="1"/>
</dbReference>
<keyword evidence="4" id="KW-1185">Reference proteome</keyword>
<gene>
    <name evidence="3" type="ORF">V3330_16265</name>
</gene>
<dbReference type="InterPro" id="IPR011055">
    <property type="entry name" value="Dup_hybrid_motif"/>
</dbReference>
<dbReference type="SUPFAM" id="SSF51261">
    <property type="entry name" value="Duplicated hybrid motif"/>
    <property type="match status" value="1"/>
</dbReference>
<dbReference type="AlphaFoldDB" id="A0AAW9RNS2"/>
<sequence length="317" mass="34915">MFQASLASMRWSLLACLAVNGIATASNIYKYQDENGIWHFTDRAPTENTEFETVFMEREPEPRIRMRQEGTQTSPVYLLFNDYWGPVQVELKLLHAENVMAEPDLPARFVVPGQTEQALVGLGALDERRGFSYQLQMASVPGPPVAAVAEDLVIHPPFRSGESWPISQGFGGGKTHGGPDSVYAVDIVMPVGTDVLAVRDGVVMDVEDDFNRGGTDKERYAHKANHVRVLHDDGTMSLYAHLDLASVKVRPGARVRAGRVLARSGNTGFSSGPHLHFVIQQNTGMELVSVPFHFRQPDGATAVPEERRILRGTLPGR</sequence>
<dbReference type="InterPro" id="IPR050570">
    <property type="entry name" value="Cell_wall_metabolism_enzyme"/>
</dbReference>
<dbReference type="EMBL" id="JAZHOG010000012">
    <property type="protein sequence ID" value="MEJ8569186.1"/>
    <property type="molecule type" value="Genomic_DNA"/>
</dbReference>
<feature type="signal peptide" evidence="1">
    <location>
        <begin position="1"/>
        <end position="25"/>
    </location>
</feature>
<proteinExistence type="predicted"/>
<name>A0AAW9RNS2_9GAMM</name>
<reference evidence="3 4" key="1">
    <citation type="submission" date="2024-02" db="EMBL/GenBank/DDBJ databases">
        <title>A novel Wenzhouxiangellaceae bacterium, isolated from coastal sediments.</title>
        <authorList>
            <person name="Du Z.-J."/>
            <person name="Ye Y.-Q."/>
            <person name="Zhang X.-Y."/>
        </authorList>
    </citation>
    <scope>NUCLEOTIDE SEQUENCE [LARGE SCALE GENOMIC DNA]</scope>
    <source>
        <strain evidence="3 4">CH-27</strain>
    </source>
</reference>
<dbReference type="InterPro" id="IPR016047">
    <property type="entry name" value="M23ase_b-sheet_dom"/>
</dbReference>
<comment type="caution">
    <text evidence="3">The sequence shown here is derived from an EMBL/GenBank/DDBJ whole genome shotgun (WGS) entry which is preliminary data.</text>
</comment>
<dbReference type="CDD" id="cd12797">
    <property type="entry name" value="M23_peptidase"/>
    <property type="match status" value="1"/>
</dbReference>
<feature type="chain" id="PRO_5043376194" evidence="1">
    <location>
        <begin position="26"/>
        <end position="317"/>
    </location>
</feature>
<keyword evidence="1" id="KW-0732">Signal</keyword>
<feature type="domain" description="M23ase beta-sheet core" evidence="2">
    <location>
        <begin position="183"/>
        <end position="282"/>
    </location>
</feature>
<evidence type="ECO:0000256" key="1">
    <source>
        <dbReference type="SAM" id="SignalP"/>
    </source>
</evidence>
<organism evidence="3 4">
    <name type="scientific">Elongatibacter sediminis</name>
    <dbReference type="NCBI Taxonomy" id="3119006"/>
    <lineage>
        <taxon>Bacteria</taxon>
        <taxon>Pseudomonadati</taxon>
        <taxon>Pseudomonadota</taxon>
        <taxon>Gammaproteobacteria</taxon>
        <taxon>Chromatiales</taxon>
        <taxon>Wenzhouxiangellaceae</taxon>
        <taxon>Elongatibacter</taxon>
    </lineage>
</organism>
<evidence type="ECO:0000259" key="2">
    <source>
        <dbReference type="Pfam" id="PF01551"/>
    </source>
</evidence>
<accession>A0AAW9RNS2</accession>
<evidence type="ECO:0000313" key="4">
    <source>
        <dbReference type="Proteomes" id="UP001359886"/>
    </source>
</evidence>
<dbReference type="GO" id="GO:0004222">
    <property type="term" value="F:metalloendopeptidase activity"/>
    <property type="evidence" value="ECO:0007669"/>
    <property type="project" value="TreeGrafter"/>
</dbReference>
<evidence type="ECO:0000313" key="3">
    <source>
        <dbReference type="EMBL" id="MEJ8569186.1"/>
    </source>
</evidence>